<organism evidence="1 2">
    <name type="scientific">Candidatus Methanocrinis natronophilus</name>
    <dbReference type="NCBI Taxonomy" id="3033396"/>
    <lineage>
        <taxon>Archaea</taxon>
        <taxon>Methanobacteriati</taxon>
        <taxon>Methanobacteriota</taxon>
        <taxon>Stenosarchaea group</taxon>
        <taxon>Methanomicrobia</taxon>
        <taxon>Methanotrichales</taxon>
        <taxon>Methanotrichaceae</taxon>
        <taxon>Methanocrinis</taxon>
    </lineage>
</organism>
<accession>A0ABT5X9A2</accession>
<reference evidence="1 2" key="1">
    <citation type="submission" date="2023-03" db="EMBL/GenBank/DDBJ databases">
        <title>WGS of Methanotrichaceae archaeon Mx.</title>
        <authorList>
            <person name="Sorokin D.Y."/>
            <person name="Merkel A.Y."/>
        </authorList>
    </citation>
    <scope>NUCLEOTIDE SEQUENCE [LARGE SCALE GENOMIC DNA]</scope>
    <source>
        <strain evidence="1 2">Mx</strain>
    </source>
</reference>
<proteinExistence type="predicted"/>
<sequence length="62" mass="7108">MAANLCRLMGQARDFEDDMARRVEATHRMEGETRIRYVVADIRTARVLKMLRRGGGESRAGR</sequence>
<keyword evidence="2" id="KW-1185">Reference proteome</keyword>
<gene>
    <name evidence="1" type="ORF">P0O15_08955</name>
</gene>
<evidence type="ECO:0000313" key="1">
    <source>
        <dbReference type="EMBL" id="MDF0591285.1"/>
    </source>
</evidence>
<name>A0ABT5X9A2_9EURY</name>
<dbReference type="Proteomes" id="UP001220010">
    <property type="component" value="Unassembled WGS sequence"/>
</dbReference>
<comment type="caution">
    <text evidence="1">The sequence shown here is derived from an EMBL/GenBank/DDBJ whole genome shotgun (WGS) entry which is preliminary data.</text>
</comment>
<dbReference type="RefSeq" id="WP_316967021.1">
    <property type="nucleotide sequence ID" value="NZ_JARFPK010000033.1"/>
</dbReference>
<evidence type="ECO:0000313" key="2">
    <source>
        <dbReference type="Proteomes" id="UP001220010"/>
    </source>
</evidence>
<dbReference type="EMBL" id="JARFPK010000033">
    <property type="protein sequence ID" value="MDF0591285.1"/>
    <property type="molecule type" value="Genomic_DNA"/>
</dbReference>
<protein>
    <recommendedName>
        <fullName evidence="3">Resolvase/invertase-type recombinase catalytic domain-containing protein</fullName>
    </recommendedName>
</protein>
<evidence type="ECO:0008006" key="3">
    <source>
        <dbReference type="Google" id="ProtNLM"/>
    </source>
</evidence>